<evidence type="ECO:0000313" key="11">
    <source>
        <dbReference type="WBParaSite" id="Pan_g10861.t1"/>
    </source>
</evidence>
<name>A0A7E4UNG1_PANRE</name>
<evidence type="ECO:0000313" key="10">
    <source>
        <dbReference type="Proteomes" id="UP000492821"/>
    </source>
</evidence>
<keyword evidence="6" id="KW-0804">Transcription</keyword>
<dbReference type="SUPFAM" id="SSF57716">
    <property type="entry name" value="Glucocorticoid receptor-like (DNA-binding domain)"/>
    <property type="match status" value="1"/>
</dbReference>
<evidence type="ECO:0000259" key="9">
    <source>
        <dbReference type="PROSITE" id="PS51030"/>
    </source>
</evidence>
<dbReference type="GO" id="GO:0043565">
    <property type="term" value="F:sequence-specific DNA binding"/>
    <property type="evidence" value="ECO:0007669"/>
    <property type="project" value="InterPro"/>
</dbReference>
<protein>
    <submittedName>
        <fullName evidence="11">Nuclear receptor domain-containing protein</fullName>
    </submittedName>
</protein>
<evidence type="ECO:0000256" key="1">
    <source>
        <dbReference type="ARBA" id="ARBA00022723"/>
    </source>
</evidence>
<proteinExistence type="predicted"/>
<evidence type="ECO:0000256" key="8">
    <source>
        <dbReference type="ARBA" id="ARBA00023242"/>
    </source>
</evidence>
<keyword evidence="2" id="KW-0863">Zinc-finger</keyword>
<dbReference type="InterPro" id="IPR001628">
    <property type="entry name" value="Znf_hrmn_rcpt"/>
</dbReference>
<dbReference type="GO" id="GO:0008270">
    <property type="term" value="F:zinc ion binding"/>
    <property type="evidence" value="ECO:0007669"/>
    <property type="project" value="UniProtKB-KW"/>
</dbReference>
<reference evidence="11" key="2">
    <citation type="submission" date="2020-10" db="UniProtKB">
        <authorList>
            <consortium name="WormBaseParasite"/>
        </authorList>
    </citation>
    <scope>IDENTIFICATION</scope>
</reference>
<keyword evidence="7" id="KW-0675">Receptor</keyword>
<keyword evidence="8" id="KW-0539">Nucleus</keyword>
<dbReference type="GO" id="GO:0006357">
    <property type="term" value="P:regulation of transcription by RNA polymerase II"/>
    <property type="evidence" value="ECO:0007669"/>
    <property type="project" value="TreeGrafter"/>
</dbReference>
<sequence length="269" mass="30610">MKTTMKSTKGPCRICGAESSGFNFGVLTCKPCASFFRRCIAERKKYICRSGNACVVEGQQQRQSCRACRLRICIEVGMSRDLSANTPICAVPSAPSSPTNTILQDHSPATSSSNLSAMNSYTNLNWMLNVWRNFQVSQRALLAVVHPEYASMSSIYEPQEDYRFVMKAEYERIEMGSVALLMTTLQDNFPVYKSLPENVKNTVYRRYNVRFAFLQRIFLTSKVFPQDEDDRLVFFAGVYCTVRDLGIFYGEDSQSQLVLNVQRLVLPFY</sequence>
<accession>A0A7E4UNG1</accession>
<evidence type="ECO:0000256" key="4">
    <source>
        <dbReference type="ARBA" id="ARBA00023015"/>
    </source>
</evidence>
<evidence type="ECO:0000256" key="7">
    <source>
        <dbReference type="ARBA" id="ARBA00023170"/>
    </source>
</evidence>
<keyword evidence="4" id="KW-0805">Transcription regulation</keyword>
<dbReference type="PROSITE" id="PS00031">
    <property type="entry name" value="NUCLEAR_REC_DBD_1"/>
    <property type="match status" value="1"/>
</dbReference>
<dbReference type="Gene3D" id="3.30.50.10">
    <property type="entry name" value="Erythroid Transcription Factor GATA-1, subunit A"/>
    <property type="match status" value="1"/>
</dbReference>
<dbReference type="CDD" id="cd06916">
    <property type="entry name" value="NR_DBD_like"/>
    <property type="match status" value="1"/>
</dbReference>
<keyword evidence="5" id="KW-0238">DNA-binding</keyword>
<dbReference type="GO" id="GO:0005634">
    <property type="term" value="C:nucleus"/>
    <property type="evidence" value="ECO:0007669"/>
    <property type="project" value="TreeGrafter"/>
</dbReference>
<evidence type="ECO:0000256" key="5">
    <source>
        <dbReference type="ARBA" id="ARBA00023125"/>
    </source>
</evidence>
<organism evidence="10 11">
    <name type="scientific">Panagrellus redivivus</name>
    <name type="common">Microworm</name>
    <dbReference type="NCBI Taxonomy" id="6233"/>
    <lineage>
        <taxon>Eukaryota</taxon>
        <taxon>Metazoa</taxon>
        <taxon>Ecdysozoa</taxon>
        <taxon>Nematoda</taxon>
        <taxon>Chromadorea</taxon>
        <taxon>Rhabditida</taxon>
        <taxon>Tylenchina</taxon>
        <taxon>Panagrolaimomorpha</taxon>
        <taxon>Panagrolaimoidea</taxon>
        <taxon>Panagrolaimidae</taxon>
        <taxon>Panagrellus</taxon>
    </lineage>
</organism>
<feature type="domain" description="Nuclear receptor" evidence="9">
    <location>
        <begin position="9"/>
        <end position="85"/>
    </location>
</feature>
<dbReference type="WBParaSite" id="Pan_g10861.t1">
    <property type="protein sequence ID" value="Pan_g10861.t1"/>
    <property type="gene ID" value="Pan_g10861"/>
</dbReference>
<dbReference type="PROSITE" id="PS51030">
    <property type="entry name" value="NUCLEAR_REC_DBD_2"/>
    <property type="match status" value="1"/>
</dbReference>
<dbReference type="InterPro" id="IPR013088">
    <property type="entry name" value="Znf_NHR/GATA"/>
</dbReference>
<dbReference type="Proteomes" id="UP000492821">
    <property type="component" value="Unassembled WGS sequence"/>
</dbReference>
<dbReference type="PANTHER" id="PTHR46011">
    <property type="entry name" value="NUCLEAR HORMONE RECEPTOR FAMILY MEMBER NHR-86-RELATED"/>
    <property type="match status" value="1"/>
</dbReference>
<dbReference type="PANTHER" id="PTHR46011:SF32">
    <property type="entry name" value="NUCLEAR HORMONE RECEPTOR FAMILY"/>
    <property type="match status" value="1"/>
</dbReference>
<evidence type="ECO:0000256" key="3">
    <source>
        <dbReference type="ARBA" id="ARBA00022833"/>
    </source>
</evidence>
<reference evidence="10" key="1">
    <citation type="journal article" date="2013" name="Genetics">
        <title>The draft genome and transcriptome of Panagrellus redivivus are shaped by the harsh demands of a free-living lifestyle.</title>
        <authorList>
            <person name="Srinivasan J."/>
            <person name="Dillman A.R."/>
            <person name="Macchietto M.G."/>
            <person name="Heikkinen L."/>
            <person name="Lakso M."/>
            <person name="Fracchia K.M."/>
            <person name="Antoshechkin I."/>
            <person name="Mortazavi A."/>
            <person name="Wong G."/>
            <person name="Sternberg P.W."/>
        </authorList>
    </citation>
    <scope>NUCLEOTIDE SEQUENCE [LARGE SCALE GENOMIC DNA]</scope>
    <source>
        <strain evidence="10">MT8872</strain>
    </source>
</reference>
<evidence type="ECO:0000256" key="2">
    <source>
        <dbReference type="ARBA" id="ARBA00022771"/>
    </source>
</evidence>
<keyword evidence="1" id="KW-0479">Metal-binding</keyword>
<dbReference type="SMART" id="SM00399">
    <property type="entry name" value="ZnF_C4"/>
    <property type="match status" value="1"/>
</dbReference>
<evidence type="ECO:0000256" key="6">
    <source>
        <dbReference type="ARBA" id="ARBA00023163"/>
    </source>
</evidence>
<dbReference type="GO" id="GO:0003700">
    <property type="term" value="F:DNA-binding transcription factor activity"/>
    <property type="evidence" value="ECO:0007669"/>
    <property type="project" value="InterPro"/>
</dbReference>
<dbReference type="Pfam" id="PF00105">
    <property type="entry name" value="zf-C4"/>
    <property type="match status" value="1"/>
</dbReference>
<dbReference type="PRINTS" id="PR00047">
    <property type="entry name" value="STROIDFINGER"/>
</dbReference>
<keyword evidence="10" id="KW-1185">Reference proteome</keyword>
<keyword evidence="3" id="KW-0862">Zinc</keyword>
<dbReference type="AlphaFoldDB" id="A0A7E4UNG1"/>